<comment type="caution">
    <text evidence="21">The sequence shown here is derived from an EMBL/GenBank/DDBJ whole genome shotgun (WGS) entry which is preliminary data.</text>
</comment>
<dbReference type="EMBL" id="PPFX01000018">
    <property type="protein sequence ID" value="PNU20067.1"/>
    <property type="molecule type" value="Genomic_DNA"/>
</dbReference>
<dbReference type="PROSITE" id="PS50975">
    <property type="entry name" value="ATP_GRASP"/>
    <property type="match status" value="1"/>
</dbReference>
<dbReference type="NCBIfam" id="NF002378">
    <property type="entry name" value="PRK01372.1"/>
    <property type="match status" value="1"/>
</dbReference>
<dbReference type="PANTHER" id="PTHR23132:SF23">
    <property type="entry name" value="D-ALANINE--D-ALANINE LIGASE B"/>
    <property type="match status" value="1"/>
</dbReference>
<sequence>MTLSQQQIRAATIGILYGGLSAEREISLRTGTAVEKALTGLGYRTVGIDAGRDLAAQLRQAGVEVAFLALHGRYGEDGTVQGMLELMGIPYTGSGVLASALAMDKVATKKILLHHELPTPGFAVLTAGEDRSSLLERCRHFPLVVKPSREGSTIGISIVHDREELQTGLDEALKCDSLVLVEDYIEGLEVTVSVLCDQVLPIIQIVPKDGFYDYNAKYTAGQTEYLLPAPLPAVLYERLQQVSLQACRALGCRGAARVDFMVREREFYCLEVNTIPGMTETSLLPKAAAEAGLGFAELVERMLLDAGLNR</sequence>
<evidence type="ECO:0000256" key="12">
    <source>
        <dbReference type="ARBA" id="ARBA00022984"/>
    </source>
</evidence>
<dbReference type="GO" id="GO:0009252">
    <property type="term" value="P:peptidoglycan biosynthetic process"/>
    <property type="evidence" value="ECO:0007669"/>
    <property type="project" value="UniProtKB-UniRule"/>
</dbReference>
<comment type="cofactor">
    <cofactor evidence="1">
        <name>Mn(2+)</name>
        <dbReference type="ChEBI" id="CHEBI:29035"/>
    </cofactor>
</comment>
<feature type="binding site" evidence="18">
    <location>
        <position position="271"/>
    </location>
    <ligand>
        <name>Mg(2+)</name>
        <dbReference type="ChEBI" id="CHEBI:18420"/>
        <label>2</label>
    </ligand>
</feature>
<evidence type="ECO:0000256" key="7">
    <source>
        <dbReference type="ARBA" id="ARBA00022723"/>
    </source>
</evidence>
<protein>
    <recommendedName>
        <fullName evidence="4 16">D-alanine--D-alanine ligase</fullName>
        <ecNumber evidence="4 16">6.3.2.4</ecNumber>
    </recommendedName>
    <alternativeName>
        <fullName evidence="16">D-Ala-D-Ala ligase</fullName>
    </alternativeName>
    <alternativeName>
        <fullName evidence="16">D-alanylalanine synthetase</fullName>
    </alternativeName>
</protein>
<evidence type="ECO:0000256" key="11">
    <source>
        <dbReference type="ARBA" id="ARBA00022960"/>
    </source>
</evidence>
<proteinExistence type="inferred from homology"/>
<keyword evidence="5 16" id="KW-0963">Cytoplasm</keyword>
<evidence type="ECO:0000256" key="9">
    <source>
        <dbReference type="ARBA" id="ARBA00022840"/>
    </source>
</evidence>
<keyword evidence="6 16" id="KW-0436">Ligase</keyword>
<feature type="active site" evidence="17">
    <location>
        <position position="152"/>
    </location>
</feature>
<evidence type="ECO:0000256" key="14">
    <source>
        <dbReference type="ARBA" id="ARBA00023316"/>
    </source>
</evidence>
<dbReference type="GO" id="GO:0071555">
    <property type="term" value="P:cell wall organization"/>
    <property type="evidence" value="ECO:0007669"/>
    <property type="project" value="UniProtKB-KW"/>
</dbReference>
<keyword evidence="11 16" id="KW-0133">Cell shape</keyword>
<dbReference type="Gene3D" id="3.30.470.20">
    <property type="entry name" value="ATP-grasp fold, B domain"/>
    <property type="match status" value="1"/>
</dbReference>
<organism evidence="21 22">
    <name type="scientific">Geothermobacter hydrogeniphilus</name>
    <dbReference type="NCBI Taxonomy" id="1969733"/>
    <lineage>
        <taxon>Bacteria</taxon>
        <taxon>Pseudomonadati</taxon>
        <taxon>Thermodesulfobacteriota</taxon>
        <taxon>Desulfuromonadia</taxon>
        <taxon>Desulfuromonadales</taxon>
        <taxon>Geothermobacteraceae</taxon>
        <taxon>Geothermobacter</taxon>
    </lineage>
</organism>
<name>A0A2K2H9X1_9BACT</name>
<dbReference type="EC" id="6.3.2.4" evidence="4 16"/>
<comment type="pathway">
    <text evidence="16">Cell wall biogenesis; peptidoglycan biosynthesis.</text>
</comment>
<comment type="cofactor">
    <cofactor evidence="18">
        <name>Mg(2+)</name>
        <dbReference type="ChEBI" id="CHEBI:18420"/>
    </cofactor>
    <cofactor evidence="18">
        <name>Mn(2+)</name>
        <dbReference type="ChEBI" id="CHEBI:29035"/>
    </cofactor>
    <text evidence="18">Binds 2 magnesium or manganese ions per subunit.</text>
</comment>
<dbReference type="GO" id="GO:0008716">
    <property type="term" value="F:D-alanine-D-alanine ligase activity"/>
    <property type="evidence" value="ECO:0007669"/>
    <property type="project" value="UniProtKB-UniRule"/>
</dbReference>
<evidence type="ECO:0000256" key="19">
    <source>
        <dbReference type="PROSITE-ProRule" id="PRU00409"/>
    </source>
</evidence>
<gene>
    <name evidence="16" type="primary">ddl</name>
    <name evidence="21" type="ORF">C2E25_09120</name>
</gene>
<dbReference type="Gene3D" id="3.40.50.20">
    <property type="match status" value="1"/>
</dbReference>
<evidence type="ECO:0000256" key="17">
    <source>
        <dbReference type="PIRSR" id="PIRSR039102-1"/>
    </source>
</evidence>
<keyword evidence="14 16" id="KW-0961">Cell wall biogenesis/degradation</keyword>
<dbReference type="PIRSF" id="PIRSF039102">
    <property type="entry name" value="Ddl/VanB"/>
    <property type="match status" value="1"/>
</dbReference>
<evidence type="ECO:0000256" key="5">
    <source>
        <dbReference type="ARBA" id="ARBA00022490"/>
    </source>
</evidence>
<dbReference type="AlphaFoldDB" id="A0A2K2H9X1"/>
<reference evidence="21 22" key="1">
    <citation type="journal article" date="2018" name="Genome Announc.">
        <title>Genome Sequence of Geothermobacter sp. HR-1 Iron Reducer from the Loihi Seamount.</title>
        <authorList>
            <person name="Smith H."/>
            <person name="Abuyen K."/>
            <person name="Tremblay J."/>
            <person name="Savalia P."/>
            <person name="Perez-Rodriguez I."/>
            <person name="Emerson D."/>
            <person name="Tully B."/>
            <person name="Amend J."/>
        </authorList>
    </citation>
    <scope>NUCLEOTIDE SEQUENCE [LARGE SCALE GENOMIC DNA]</scope>
    <source>
        <strain evidence="21 22">HR-1</strain>
    </source>
</reference>
<dbReference type="PROSITE" id="PS00843">
    <property type="entry name" value="DALA_DALA_LIGASE_1"/>
    <property type="match status" value="1"/>
</dbReference>
<feature type="active site" evidence="17">
    <location>
        <position position="282"/>
    </location>
</feature>
<dbReference type="NCBIfam" id="TIGR01205">
    <property type="entry name" value="D_ala_D_alaTIGR"/>
    <property type="match status" value="1"/>
</dbReference>
<dbReference type="Pfam" id="PF01820">
    <property type="entry name" value="Dala_Dala_lig_N"/>
    <property type="match status" value="1"/>
</dbReference>
<evidence type="ECO:0000256" key="8">
    <source>
        <dbReference type="ARBA" id="ARBA00022741"/>
    </source>
</evidence>
<keyword evidence="12 16" id="KW-0573">Peptidoglycan synthesis</keyword>
<dbReference type="InterPro" id="IPR011761">
    <property type="entry name" value="ATP-grasp"/>
</dbReference>
<evidence type="ECO:0000256" key="16">
    <source>
        <dbReference type="HAMAP-Rule" id="MF_00047"/>
    </source>
</evidence>
<keyword evidence="10 18" id="KW-0460">Magnesium</keyword>
<comment type="subcellular location">
    <subcellularLocation>
        <location evidence="2 16">Cytoplasm</location>
    </subcellularLocation>
</comment>
<evidence type="ECO:0000256" key="6">
    <source>
        <dbReference type="ARBA" id="ARBA00022598"/>
    </source>
</evidence>
<dbReference type="Proteomes" id="UP000236340">
    <property type="component" value="Unassembled WGS sequence"/>
</dbReference>
<dbReference type="InterPro" id="IPR011127">
    <property type="entry name" value="Dala_Dala_lig_N"/>
</dbReference>
<dbReference type="InterPro" id="IPR005905">
    <property type="entry name" value="D_ala_D_ala"/>
</dbReference>
<comment type="function">
    <text evidence="16">Cell wall formation.</text>
</comment>
<dbReference type="SMART" id="SM01209">
    <property type="entry name" value="GARS_A"/>
    <property type="match status" value="1"/>
</dbReference>
<evidence type="ECO:0000256" key="15">
    <source>
        <dbReference type="ARBA" id="ARBA00047614"/>
    </source>
</evidence>
<dbReference type="UniPathway" id="UPA00219"/>
<evidence type="ECO:0000256" key="10">
    <source>
        <dbReference type="ARBA" id="ARBA00022842"/>
    </source>
</evidence>
<keyword evidence="7 18" id="KW-0479">Metal-binding</keyword>
<feature type="binding site" evidence="18">
    <location>
        <position position="271"/>
    </location>
    <ligand>
        <name>Mg(2+)</name>
        <dbReference type="ChEBI" id="CHEBI:18420"/>
        <label>1</label>
    </ligand>
</feature>
<feature type="domain" description="ATP-grasp" evidence="20">
    <location>
        <begin position="109"/>
        <end position="304"/>
    </location>
</feature>
<dbReference type="InterPro" id="IPR016185">
    <property type="entry name" value="PreATP-grasp_dom_sf"/>
</dbReference>
<accession>A0A2K2H9X1</accession>
<dbReference type="GO" id="GO:0005524">
    <property type="term" value="F:ATP binding"/>
    <property type="evidence" value="ECO:0007669"/>
    <property type="project" value="UniProtKB-UniRule"/>
</dbReference>
<dbReference type="PROSITE" id="PS00844">
    <property type="entry name" value="DALA_DALA_LIGASE_2"/>
    <property type="match status" value="1"/>
</dbReference>
<feature type="binding site" evidence="18">
    <location>
        <position position="259"/>
    </location>
    <ligand>
        <name>Mg(2+)</name>
        <dbReference type="ChEBI" id="CHEBI:18420"/>
        <label>1</label>
    </ligand>
</feature>
<dbReference type="PANTHER" id="PTHR23132">
    <property type="entry name" value="D-ALANINE--D-ALANINE LIGASE"/>
    <property type="match status" value="1"/>
</dbReference>
<dbReference type="FunFam" id="3.30.470.20:FF:000008">
    <property type="entry name" value="D-alanine--D-alanine ligase"/>
    <property type="match status" value="1"/>
</dbReference>
<dbReference type="OrthoDB" id="9813261at2"/>
<dbReference type="SUPFAM" id="SSF56059">
    <property type="entry name" value="Glutathione synthetase ATP-binding domain-like"/>
    <property type="match status" value="1"/>
</dbReference>
<evidence type="ECO:0000256" key="18">
    <source>
        <dbReference type="PIRSR" id="PIRSR039102-3"/>
    </source>
</evidence>
<evidence type="ECO:0000313" key="21">
    <source>
        <dbReference type="EMBL" id="PNU20067.1"/>
    </source>
</evidence>
<keyword evidence="9 19" id="KW-0067">ATP-binding</keyword>
<evidence type="ECO:0000256" key="1">
    <source>
        <dbReference type="ARBA" id="ARBA00001936"/>
    </source>
</evidence>
<dbReference type="HAMAP" id="MF_00047">
    <property type="entry name" value="Dala_Dala_lig"/>
    <property type="match status" value="1"/>
</dbReference>
<dbReference type="InterPro" id="IPR013815">
    <property type="entry name" value="ATP_grasp_subdomain_1"/>
</dbReference>
<evidence type="ECO:0000256" key="13">
    <source>
        <dbReference type="ARBA" id="ARBA00023211"/>
    </source>
</evidence>
<evidence type="ECO:0000256" key="3">
    <source>
        <dbReference type="ARBA" id="ARBA00010871"/>
    </source>
</evidence>
<comment type="catalytic activity">
    <reaction evidence="15 16">
        <text>2 D-alanine + ATP = D-alanyl-D-alanine + ADP + phosphate + H(+)</text>
        <dbReference type="Rhea" id="RHEA:11224"/>
        <dbReference type="ChEBI" id="CHEBI:15378"/>
        <dbReference type="ChEBI" id="CHEBI:30616"/>
        <dbReference type="ChEBI" id="CHEBI:43474"/>
        <dbReference type="ChEBI" id="CHEBI:57416"/>
        <dbReference type="ChEBI" id="CHEBI:57822"/>
        <dbReference type="ChEBI" id="CHEBI:456216"/>
        <dbReference type="EC" id="6.3.2.4"/>
    </reaction>
</comment>
<dbReference type="GO" id="GO:0008360">
    <property type="term" value="P:regulation of cell shape"/>
    <property type="evidence" value="ECO:0007669"/>
    <property type="project" value="UniProtKB-KW"/>
</dbReference>
<comment type="similarity">
    <text evidence="3 16">Belongs to the D-alanine--D-alanine ligase family.</text>
</comment>
<dbReference type="GO" id="GO:0046872">
    <property type="term" value="F:metal ion binding"/>
    <property type="evidence" value="ECO:0007669"/>
    <property type="project" value="UniProtKB-KW"/>
</dbReference>
<evidence type="ECO:0000259" key="20">
    <source>
        <dbReference type="PROSITE" id="PS50975"/>
    </source>
</evidence>
<evidence type="ECO:0000256" key="2">
    <source>
        <dbReference type="ARBA" id="ARBA00004496"/>
    </source>
</evidence>
<dbReference type="SUPFAM" id="SSF52440">
    <property type="entry name" value="PreATP-grasp domain"/>
    <property type="match status" value="1"/>
</dbReference>
<dbReference type="Pfam" id="PF07478">
    <property type="entry name" value="Dala_Dala_lig_C"/>
    <property type="match status" value="1"/>
</dbReference>
<feature type="binding site" evidence="18">
    <location>
        <position position="273"/>
    </location>
    <ligand>
        <name>Mg(2+)</name>
        <dbReference type="ChEBI" id="CHEBI:18420"/>
        <label>2</label>
    </ligand>
</feature>
<dbReference type="Gene3D" id="3.30.1490.20">
    <property type="entry name" value="ATP-grasp fold, A domain"/>
    <property type="match status" value="1"/>
</dbReference>
<keyword evidence="13 18" id="KW-0464">Manganese</keyword>
<evidence type="ECO:0000256" key="4">
    <source>
        <dbReference type="ARBA" id="ARBA00012216"/>
    </source>
</evidence>
<keyword evidence="8 19" id="KW-0547">Nucleotide-binding</keyword>
<feature type="active site" evidence="17">
    <location>
        <position position="23"/>
    </location>
</feature>
<dbReference type="GO" id="GO:0005737">
    <property type="term" value="C:cytoplasm"/>
    <property type="evidence" value="ECO:0007669"/>
    <property type="project" value="UniProtKB-SubCell"/>
</dbReference>
<dbReference type="InterPro" id="IPR011095">
    <property type="entry name" value="Dala_Dala_lig_C"/>
</dbReference>
<dbReference type="InterPro" id="IPR000291">
    <property type="entry name" value="D-Ala_lig_Van_CS"/>
</dbReference>
<evidence type="ECO:0000313" key="22">
    <source>
        <dbReference type="Proteomes" id="UP000236340"/>
    </source>
</evidence>